<gene>
    <name evidence="1" type="ORF">TIFTF001_030108</name>
</gene>
<evidence type="ECO:0000313" key="2">
    <source>
        <dbReference type="Proteomes" id="UP001187192"/>
    </source>
</evidence>
<organism evidence="1 2">
    <name type="scientific">Ficus carica</name>
    <name type="common">Common fig</name>
    <dbReference type="NCBI Taxonomy" id="3494"/>
    <lineage>
        <taxon>Eukaryota</taxon>
        <taxon>Viridiplantae</taxon>
        <taxon>Streptophyta</taxon>
        <taxon>Embryophyta</taxon>
        <taxon>Tracheophyta</taxon>
        <taxon>Spermatophyta</taxon>
        <taxon>Magnoliopsida</taxon>
        <taxon>eudicotyledons</taxon>
        <taxon>Gunneridae</taxon>
        <taxon>Pentapetalae</taxon>
        <taxon>rosids</taxon>
        <taxon>fabids</taxon>
        <taxon>Rosales</taxon>
        <taxon>Moraceae</taxon>
        <taxon>Ficeae</taxon>
        <taxon>Ficus</taxon>
    </lineage>
</organism>
<reference evidence="1" key="1">
    <citation type="submission" date="2023-07" db="EMBL/GenBank/DDBJ databases">
        <title>draft genome sequence of fig (Ficus carica).</title>
        <authorList>
            <person name="Takahashi T."/>
            <person name="Nishimura K."/>
        </authorList>
    </citation>
    <scope>NUCLEOTIDE SEQUENCE</scope>
</reference>
<proteinExistence type="predicted"/>
<evidence type="ECO:0000313" key="1">
    <source>
        <dbReference type="EMBL" id="GMN61016.1"/>
    </source>
</evidence>
<dbReference type="AlphaFoldDB" id="A0AA88DSS1"/>
<protein>
    <submittedName>
        <fullName evidence="1">Uncharacterized protein</fullName>
    </submittedName>
</protein>
<sequence length="63" mass="6898">METRDEDERIANAIDLELRLSPPNGSEISGKLNSCVSSQSEEVASLVLMGCTSCYMAKRSRMS</sequence>
<comment type="caution">
    <text evidence="1">The sequence shown here is derived from an EMBL/GenBank/DDBJ whole genome shotgun (WGS) entry which is preliminary data.</text>
</comment>
<dbReference type="Gramene" id="FCD_00022273-RA">
    <property type="protein sequence ID" value="FCD_00022273-RA:cds"/>
    <property type="gene ID" value="FCD_00022273"/>
</dbReference>
<accession>A0AA88DSS1</accession>
<keyword evidence="2" id="KW-1185">Reference proteome</keyword>
<name>A0AA88DSS1_FICCA</name>
<dbReference type="Proteomes" id="UP001187192">
    <property type="component" value="Unassembled WGS sequence"/>
</dbReference>
<dbReference type="EMBL" id="BTGU01000105">
    <property type="protein sequence ID" value="GMN61016.1"/>
    <property type="molecule type" value="Genomic_DNA"/>
</dbReference>